<comment type="similarity">
    <text evidence="2 9">Belongs to the major facilitator superfamily. Sugar transporter (TC 2.A.1.1) family.</text>
</comment>
<evidence type="ECO:0000256" key="7">
    <source>
        <dbReference type="ARBA" id="ARBA00023136"/>
    </source>
</evidence>
<feature type="transmembrane region" description="Helical" evidence="10">
    <location>
        <begin position="386"/>
        <end position="405"/>
    </location>
</feature>
<evidence type="ECO:0000256" key="3">
    <source>
        <dbReference type="ARBA" id="ARBA00022448"/>
    </source>
</evidence>
<evidence type="ECO:0000313" key="13">
    <source>
        <dbReference type="Proteomes" id="UP000254866"/>
    </source>
</evidence>
<feature type="transmembrane region" description="Helical" evidence="10">
    <location>
        <begin position="125"/>
        <end position="148"/>
    </location>
</feature>
<dbReference type="InterPro" id="IPR050360">
    <property type="entry name" value="MFS_Sugar_Transporters"/>
</dbReference>
<dbReference type="InterPro" id="IPR020846">
    <property type="entry name" value="MFS_dom"/>
</dbReference>
<evidence type="ECO:0000256" key="5">
    <source>
        <dbReference type="ARBA" id="ARBA00022911"/>
    </source>
</evidence>
<feature type="transmembrane region" description="Helical" evidence="10">
    <location>
        <begin position="324"/>
        <end position="346"/>
    </location>
</feature>
<evidence type="ECO:0000256" key="1">
    <source>
        <dbReference type="ARBA" id="ARBA00004141"/>
    </source>
</evidence>
<keyword evidence="5" id="KW-0672">Quinate metabolism</keyword>
<keyword evidence="3 9" id="KW-0813">Transport</keyword>
<feature type="transmembrane region" description="Helical" evidence="10">
    <location>
        <begin position="68"/>
        <end position="93"/>
    </location>
</feature>
<comment type="subcellular location">
    <subcellularLocation>
        <location evidence="1">Membrane</location>
        <topology evidence="1">Multi-pass membrane protein</topology>
    </subcellularLocation>
</comment>
<dbReference type="Proteomes" id="UP000254866">
    <property type="component" value="Unassembled WGS sequence"/>
</dbReference>
<organism evidence="12 13">
    <name type="scientific">Venustampulla echinocandica</name>
    <dbReference type="NCBI Taxonomy" id="2656787"/>
    <lineage>
        <taxon>Eukaryota</taxon>
        <taxon>Fungi</taxon>
        <taxon>Dikarya</taxon>
        <taxon>Ascomycota</taxon>
        <taxon>Pezizomycotina</taxon>
        <taxon>Leotiomycetes</taxon>
        <taxon>Helotiales</taxon>
        <taxon>Pleuroascaceae</taxon>
        <taxon>Venustampulla</taxon>
    </lineage>
</organism>
<evidence type="ECO:0000313" key="12">
    <source>
        <dbReference type="EMBL" id="RDL38769.1"/>
    </source>
</evidence>
<keyword evidence="6 10" id="KW-1133">Transmembrane helix</keyword>
<reference evidence="12 13" key="1">
    <citation type="journal article" date="2018" name="IMA Fungus">
        <title>IMA Genome-F 9: Draft genome sequence of Annulohypoxylon stygium, Aspergillus mulundensis, Berkeleyomyces basicola (syn. Thielaviopsis basicola), Ceratocystis smalleyi, two Cercospora beticola strains, Coleophoma cylindrospora, Fusarium fracticaudum, Phialophora cf. hyalina, and Morchella septimelata.</title>
        <authorList>
            <person name="Wingfield B.D."/>
            <person name="Bills G.F."/>
            <person name="Dong Y."/>
            <person name="Huang W."/>
            <person name="Nel W.J."/>
            <person name="Swalarsk-Parry B.S."/>
            <person name="Vaghefi N."/>
            <person name="Wilken P.M."/>
            <person name="An Z."/>
            <person name="de Beer Z.W."/>
            <person name="De Vos L."/>
            <person name="Chen L."/>
            <person name="Duong T.A."/>
            <person name="Gao Y."/>
            <person name="Hammerbacher A."/>
            <person name="Kikkert J.R."/>
            <person name="Li Y."/>
            <person name="Li H."/>
            <person name="Li K."/>
            <person name="Li Q."/>
            <person name="Liu X."/>
            <person name="Ma X."/>
            <person name="Naidoo K."/>
            <person name="Pethybridge S.J."/>
            <person name="Sun J."/>
            <person name="Steenkamp E.T."/>
            <person name="van der Nest M.A."/>
            <person name="van Wyk S."/>
            <person name="Wingfield M.J."/>
            <person name="Xiong C."/>
            <person name="Yue Q."/>
            <person name="Zhang X."/>
        </authorList>
    </citation>
    <scope>NUCLEOTIDE SEQUENCE [LARGE SCALE GENOMIC DNA]</scope>
    <source>
        <strain evidence="12 13">BP 5553</strain>
    </source>
</reference>
<feature type="transmembrane region" description="Helical" evidence="10">
    <location>
        <begin position="194"/>
        <end position="214"/>
    </location>
</feature>
<dbReference type="PROSITE" id="PS00217">
    <property type="entry name" value="SUGAR_TRANSPORT_2"/>
    <property type="match status" value="1"/>
</dbReference>
<gene>
    <name evidence="12" type="ORF">BP5553_03109</name>
</gene>
<feature type="transmembrane region" description="Helical" evidence="10">
    <location>
        <begin position="100"/>
        <end position="119"/>
    </location>
</feature>
<dbReference type="GO" id="GO:0016020">
    <property type="term" value="C:membrane"/>
    <property type="evidence" value="ECO:0007669"/>
    <property type="project" value="UniProtKB-SubCell"/>
</dbReference>
<sequence>MGIFTKVEDRPTPSNVYNWRVYAIAAVAGSAAIMIGYDSAFIGGTLALPSFKDEFGFEKLSKEKLNLLNANIVSCYQAGAFFGALFAYIAAFFLGRSRGLAVFSAIFVVGSGMMLGASGERGLGLMYGGRVLAGIGVGGASNLAPIYISEISPPAIRGRLVCMFELGWQIGGLVGFWINYGIAESMPESHKQWIIPFAVQLIPSGLLLIGSFWLHESPRWLMSKGIREKAVKNLCWIRQLPEDDIYIKEEMYAIEQNIERQMAEGGQGFWQPFKLLANSRRIQWRFFLGGSLFFWQNASGINAINYYSPTVFKSIGIVGTNTSLFTTGLFGVVKTVFTLVYLVFLVDQYGRRRLLMIGAIGGSLCLWYVGGYIAAANPASKSTSTLDGAGISAVFFFYLWTAFYSPTWNPTPWVLNSEMFDQNVRTLAQAFAAANNWFWNFLVARFTPQMFDKMGYGVYFFFAGLMMFGAVFVYFFIPETKNIPLEAIDRLFDRSLKATSAHRIVWKELEEEEEILRLGLAGESEKEAAVREVEEA</sequence>
<evidence type="ECO:0000256" key="2">
    <source>
        <dbReference type="ARBA" id="ARBA00010992"/>
    </source>
</evidence>
<name>A0A370TTB1_9HELO</name>
<dbReference type="RefSeq" id="XP_031871425.1">
    <property type="nucleotide sequence ID" value="XM_032011732.1"/>
</dbReference>
<dbReference type="Pfam" id="PF00083">
    <property type="entry name" value="Sugar_tr"/>
    <property type="match status" value="1"/>
</dbReference>
<feature type="transmembrane region" description="Helical" evidence="10">
    <location>
        <begin position="160"/>
        <end position="182"/>
    </location>
</feature>
<dbReference type="PANTHER" id="PTHR48022">
    <property type="entry name" value="PLASTIDIC GLUCOSE TRANSPORTER 4"/>
    <property type="match status" value="1"/>
</dbReference>
<evidence type="ECO:0000259" key="11">
    <source>
        <dbReference type="PROSITE" id="PS50850"/>
    </source>
</evidence>
<dbReference type="Gene3D" id="1.20.1250.20">
    <property type="entry name" value="MFS general substrate transporter like domains"/>
    <property type="match status" value="1"/>
</dbReference>
<feature type="domain" description="Major facilitator superfamily (MFS) profile" evidence="11">
    <location>
        <begin position="24"/>
        <end position="481"/>
    </location>
</feature>
<dbReference type="NCBIfam" id="TIGR00879">
    <property type="entry name" value="SP"/>
    <property type="match status" value="1"/>
</dbReference>
<protein>
    <recommendedName>
        <fullName evidence="8">Quinate transporter</fullName>
    </recommendedName>
</protein>
<evidence type="ECO:0000256" key="8">
    <source>
        <dbReference type="ARBA" id="ARBA00043213"/>
    </source>
</evidence>
<dbReference type="EMBL" id="NPIC01000002">
    <property type="protein sequence ID" value="RDL38769.1"/>
    <property type="molecule type" value="Genomic_DNA"/>
</dbReference>
<comment type="caution">
    <text evidence="12">The sequence shown here is derived from an EMBL/GenBank/DDBJ whole genome shotgun (WGS) entry which is preliminary data.</text>
</comment>
<proteinExistence type="inferred from homology"/>
<feature type="transmembrane region" description="Helical" evidence="10">
    <location>
        <begin position="353"/>
        <end position="374"/>
    </location>
</feature>
<evidence type="ECO:0000256" key="6">
    <source>
        <dbReference type="ARBA" id="ARBA00022989"/>
    </source>
</evidence>
<dbReference type="InterPro" id="IPR005829">
    <property type="entry name" value="Sugar_transporter_CS"/>
</dbReference>
<dbReference type="GO" id="GO:0005351">
    <property type="term" value="F:carbohydrate:proton symporter activity"/>
    <property type="evidence" value="ECO:0007669"/>
    <property type="project" value="TreeGrafter"/>
</dbReference>
<dbReference type="SUPFAM" id="SSF103473">
    <property type="entry name" value="MFS general substrate transporter"/>
    <property type="match status" value="1"/>
</dbReference>
<dbReference type="OrthoDB" id="508119at2759"/>
<dbReference type="PANTHER" id="PTHR48022:SF34">
    <property type="entry name" value="MAJOR FACILITATOR SUPERFAMILY (MFS) PROFILE DOMAIN-CONTAINING PROTEIN-RELATED"/>
    <property type="match status" value="1"/>
</dbReference>
<evidence type="ECO:0000256" key="10">
    <source>
        <dbReference type="SAM" id="Phobius"/>
    </source>
</evidence>
<dbReference type="AlphaFoldDB" id="A0A370TTB1"/>
<accession>A0A370TTB1</accession>
<keyword evidence="7 10" id="KW-0472">Membrane</keyword>
<feature type="transmembrane region" description="Helical" evidence="10">
    <location>
        <begin position="284"/>
        <end position="304"/>
    </location>
</feature>
<evidence type="ECO:0000256" key="9">
    <source>
        <dbReference type="RuleBase" id="RU003346"/>
    </source>
</evidence>
<dbReference type="PRINTS" id="PR00171">
    <property type="entry name" value="SUGRTRNSPORT"/>
</dbReference>
<dbReference type="GeneID" id="43595958"/>
<feature type="transmembrane region" description="Helical" evidence="10">
    <location>
        <begin position="21"/>
        <end position="48"/>
    </location>
</feature>
<dbReference type="InterPro" id="IPR005828">
    <property type="entry name" value="MFS_sugar_transport-like"/>
</dbReference>
<keyword evidence="13" id="KW-1185">Reference proteome</keyword>
<dbReference type="PROSITE" id="PS50850">
    <property type="entry name" value="MFS"/>
    <property type="match status" value="1"/>
</dbReference>
<dbReference type="InterPro" id="IPR003663">
    <property type="entry name" value="Sugar/inositol_transpt"/>
</dbReference>
<dbReference type="PROSITE" id="PS00216">
    <property type="entry name" value="SUGAR_TRANSPORT_1"/>
    <property type="match status" value="1"/>
</dbReference>
<keyword evidence="4 10" id="KW-0812">Transmembrane</keyword>
<feature type="transmembrane region" description="Helical" evidence="10">
    <location>
        <begin position="456"/>
        <end position="477"/>
    </location>
</feature>
<dbReference type="FunFam" id="1.20.1250.20:FF:000026">
    <property type="entry name" value="MFS quinate transporter QutD"/>
    <property type="match status" value="1"/>
</dbReference>
<evidence type="ECO:0000256" key="4">
    <source>
        <dbReference type="ARBA" id="ARBA00022692"/>
    </source>
</evidence>
<dbReference type="InterPro" id="IPR036259">
    <property type="entry name" value="MFS_trans_sf"/>
</dbReference>